<dbReference type="GO" id="GO:0003910">
    <property type="term" value="F:DNA ligase (ATP) activity"/>
    <property type="evidence" value="ECO:0007669"/>
    <property type="project" value="InterPro"/>
</dbReference>
<dbReference type="Pfam" id="PF01068">
    <property type="entry name" value="DNA_ligase_A_M"/>
    <property type="match status" value="1"/>
</dbReference>
<dbReference type="AlphaFoldDB" id="A0A4Y9LMC1"/>
<comment type="caution">
    <text evidence="4">The sequence shown here is derived from an EMBL/GenBank/DDBJ whole genome shotgun (WGS) entry which is preliminary data.</text>
</comment>
<feature type="domain" description="ATP-dependent DNA ligase family profile" evidence="3">
    <location>
        <begin position="2"/>
        <end position="143"/>
    </location>
</feature>
<dbReference type="Proteomes" id="UP000297966">
    <property type="component" value="Unassembled WGS sequence"/>
</dbReference>
<evidence type="ECO:0000256" key="1">
    <source>
        <dbReference type="ARBA" id="ARBA00007572"/>
    </source>
</evidence>
<dbReference type="PANTHER" id="PTHR45674:SF4">
    <property type="entry name" value="DNA LIGASE 1"/>
    <property type="match status" value="1"/>
</dbReference>
<dbReference type="InterPro" id="IPR050191">
    <property type="entry name" value="ATP-dep_DNA_ligase"/>
</dbReference>
<organism evidence="4 5">
    <name type="scientific">Bradyrhizobium niftali</name>
    <dbReference type="NCBI Taxonomy" id="2560055"/>
    <lineage>
        <taxon>Bacteria</taxon>
        <taxon>Pseudomonadati</taxon>
        <taxon>Pseudomonadota</taxon>
        <taxon>Alphaproteobacteria</taxon>
        <taxon>Hyphomicrobiales</taxon>
        <taxon>Nitrobacteraceae</taxon>
        <taxon>Bradyrhizobium</taxon>
    </lineage>
</organism>
<gene>
    <name evidence="4" type="ORF">E4K65_30925</name>
</gene>
<keyword evidence="2 4" id="KW-0436">Ligase</keyword>
<comment type="similarity">
    <text evidence="1">Belongs to the ATP-dependent DNA ligase family.</text>
</comment>
<dbReference type="EMBL" id="SPQT01000022">
    <property type="protein sequence ID" value="TFV43594.1"/>
    <property type="molecule type" value="Genomic_DNA"/>
</dbReference>
<evidence type="ECO:0000256" key="2">
    <source>
        <dbReference type="ARBA" id="ARBA00022598"/>
    </source>
</evidence>
<reference evidence="4 5" key="1">
    <citation type="submission" date="2019-03" db="EMBL/GenBank/DDBJ databases">
        <title>Bradyrhizobium diversity isolated from nodules of Chamaecrista fasciculata.</title>
        <authorList>
            <person name="Klepa M.S."/>
            <person name="Urquiaga M.O."/>
            <person name="Hungria M."/>
            <person name="Delamuta J.R."/>
        </authorList>
    </citation>
    <scope>NUCLEOTIDE SEQUENCE [LARGE SCALE GENOMIC DNA]</scope>
    <source>
        <strain evidence="4 5">CNPSo 3448</strain>
    </source>
</reference>
<dbReference type="GO" id="GO:0006310">
    <property type="term" value="P:DNA recombination"/>
    <property type="evidence" value="ECO:0007669"/>
    <property type="project" value="InterPro"/>
</dbReference>
<name>A0A4Y9LMC1_9BRAD</name>
<dbReference type="PANTHER" id="PTHR45674">
    <property type="entry name" value="DNA LIGASE 1/3 FAMILY MEMBER"/>
    <property type="match status" value="1"/>
</dbReference>
<dbReference type="InterPro" id="IPR012310">
    <property type="entry name" value="DNA_ligase_ATP-dep_cent"/>
</dbReference>
<accession>A0A4Y9LMC1</accession>
<dbReference type="GO" id="GO:0006281">
    <property type="term" value="P:DNA repair"/>
    <property type="evidence" value="ECO:0007669"/>
    <property type="project" value="InterPro"/>
</dbReference>
<sequence length="188" mass="21569">MRLITRGGYNWASRYPWIVEAARKIRQKHFVLDGEAVVLGVDGISDFNALHSRKHDYEVPFCAFDILAEGGDDLRMLPLSMRKNLERLLARRREGVFVNPFERGELGADLFRAACKLGLERLVSKRRDRPYQAGRSKHWVKVKKTAVTPRWSGSCEVANKQVGRRQLVARKQLFSCSVICTEFSGFTR</sequence>
<evidence type="ECO:0000313" key="4">
    <source>
        <dbReference type="EMBL" id="TFV43594.1"/>
    </source>
</evidence>
<protein>
    <submittedName>
        <fullName evidence="4">DNA ligase</fullName>
    </submittedName>
</protein>
<dbReference type="SUPFAM" id="SSF56091">
    <property type="entry name" value="DNA ligase/mRNA capping enzyme, catalytic domain"/>
    <property type="match status" value="1"/>
</dbReference>
<dbReference type="Gene3D" id="3.30.470.30">
    <property type="entry name" value="DNA ligase/mRNA capping enzyme"/>
    <property type="match status" value="1"/>
</dbReference>
<dbReference type="RefSeq" id="WP_135177343.1">
    <property type="nucleotide sequence ID" value="NZ_SPQT01000022.1"/>
</dbReference>
<keyword evidence="5" id="KW-1185">Reference proteome</keyword>
<dbReference type="OrthoDB" id="9802472at2"/>
<dbReference type="Gene3D" id="3.30.1490.70">
    <property type="match status" value="1"/>
</dbReference>
<evidence type="ECO:0000313" key="5">
    <source>
        <dbReference type="Proteomes" id="UP000297966"/>
    </source>
</evidence>
<dbReference type="GO" id="GO:0005524">
    <property type="term" value="F:ATP binding"/>
    <property type="evidence" value="ECO:0007669"/>
    <property type="project" value="InterPro"/>
</dbReference>
<proteinExistence type="inferred from homology"/>
<evidence type="ECO:0000259" key="3">
    <source>
        <dbReference type="Pfam" id="PF01068"/>
    </source>
</evidence>